<dbReference type="InterPro" id="IPR046357">
    <property type="entry name" value="PPIase_dom_sf"/>
</dbReference>
<feature type="chain" id="PRO_5046963572" description="PpiC domain-containing protein" evidence="1">
    <location>
        <begin position="21"/>
        <end position="433"/>
    </location>
</feature>
<dbReference type="PANTHER" id="PTHR47245">
    <property type="entry name" value="PEPTIDYLPROLYL ISOMERASE"/>
    <property type="match status" value="1"/>
</dbReference>
<feature type="signal peptide" evidence="1">
    <location>
        <begin position="1"/>
        <end position="20"/>
    </location>
</feature>
<organism evidence="3 4">
    <name type="scientific">Anaeromyxobacter oryzae</name>
    <dbReference type="NCBI Taxonomy" id="2918170"/>
    <lineage>
        <taxon>Bacteria</taxon>
        <taxon>Pseudomonadati</taxon>
        <taxon>Myxococcota</taxon>
        <taxon>Myxococcia</taxon>
        <taxon>Myxococcales</taxon>
        <taxon>Cystobacterineae</taxon>
        <taxon>Anaeromyxobacteraceae</taxon>
        <taxon>Anaeromyxobacter</taxon>
    </lineage>
</organism>
<keyword evidence="1" id="KW-0732">Signal</keyword>
<dbReference type="InterPro" id="IPR050245">
    <property type="entry name" value="PrsA_foldase"/>
</dbReference>
<gene>
    <name evidence="3" type="ORF">AMOR_58360</name>
</gene>
<proteinExistence type="predicted"/>
<evidence type="ECO:0000313" key="4">
    <source>
        <dbReference type="Proteomes" id="UP001162891"/>
    </source>
</evidence>
<reference evidence="4" key="1">
    <citation type="journal article" date="2022" name="Int. J. Syst. Evol. Microbiol.">
        <title>Anaeromyxobacter oryzae sp. nov., Anaeromyxobacter diazotrophicus sp. nov. and Anaeromyxobacter paludicola sp. nov., isolated from paddy soils.</title>
        <authorList>
            <person name="Itoh H."/>
            <person name="Xu Z."/>
            <person name="Mise K."/>
            <person name="Masuda Y."/>
            <person name="Ushijima N."/>
            <person name="Hayakawa C."/>
            <person name="Shiratori Y."/>
            <person name="Senoo K."/>
        </authorList>
    </citation>
    <scope>NUCLEOTIDE SEQUENCE [LARGE SCALE GENOMIC DNA]</scope>
    <source>
        <strain evidence="4">Red232</strain>
    </source>
</reference>
<dbReference type="RefSeq" id="WP_248357315.1">
    <property type="nucleotide sequence ID" value="NZ_AP025591.1"/>
</dbReference>
<name>A0ABM7X4T6_9BACT</name>
<sequence>MIASLLVAAALAAAPPPTGASEVVARVDAVVLDAAAVAQRAAAFGAQGEHLEAAQVLSTLVDEVLLAAEAERLGLRKDPAYLARIEATRRRFAAAALLDAEVASVAPPESMLREMYHASSDFARLETLAFETSEAAGAARDRIARGSSFAAEAKGAVVAQLYPTPESAPFLLRAQLAPALAAAVFAAKPGAVVGPVAAGPGFTVARVLAIEIGDEKGFAAKRESLVEHARKQLATQARAHLAQSLRAGARVQLDEAFLKGVKGLDATPEEQQHVIATVGGKPLRYGDVLPSIRTIAESGMGGHLAGPTVRTQVAWQEIDARLLQDVAVERGYDRRPEVGAQVRGAERNVLALLAAERIRAAAPSPTEAELKAFYDRNAAALRKPLQQVIPEVAAGAAQEKRERFLLARVEELRRNAVIKIDSGALARATGAAR</sequence>
<dbReference type="Pfam" id="PF13145">
    <property type="entry name" value="Rotamase_2"/>
    <property type="match status" value="1"/>
</dbReference>
<protein>
    <recommendedName>
        <fullName evidence="2">PpiC domain-containing protein</fullName>
    </recommendedName>
</protein>
<dbReference type="Gene3D" id="3.10.50.40">
    <property type="match status" value="1"/>
</dbReference>
<evidence type="ECO:0000259" key="2">
    <source>
        <dbReference type="Pfam" id="PF13145"/>
    </source>
</evidence>
<dbReference type="PANTHER" id="PTHR47245:SF2">
    <property type="entry name" value="PEPTIDYL-PROLYL CIS-TRANS ISOMERASE HP_0175-RELATED"/>
    <property type="match status" value="1"/>
</dbReference>
<dbReference type="SUPFAM" id="SSF54534">
    <property type="entry name" value="FKBP-like"/>
    <property type="match status" value="1"/>
</dbReference>
<keyword evidence="4" id="KW-1185">Reference proteome</keyword>
<evidence type="ECO:0000256" key="1">
    <source>
        <dbReference type="SAM" id="SignalP"/>
    </source>
</evidence>
<accession>A0ABM7X4T6</accession>
<dbReference type="EMBL" id="AP025591">
    <property type="protein sequence ID" value="BDG06840.1"/>
    <property type="molecule type" value="Genomic_DNA"/>
</dbReference>
<dbReference type="Proteomes" id="UP001162891">
    <property type="component" value="Chromosome"/>
</dbReference>
<dbReference type="InterPro" id="IPR000297">
    <property type="entry name" value="PPIase_PpiC"/>
</dbReference>
<feature type="domain" description="PpiC" evidence="2">
    <location>
        <begin position="111"/>
        <end position="220"/>
    </location>
</feature>
<evidence type="ECO:0000313" key="3">
    <source>
        <dbReference type="EMBL" id="BDG06840.1"/>
    </source>
</evidence>